<dbReference type="InterPro" id="IPR000415">
    <property type="entry name" value="Nitroreductase-like"/>
</dbReference>
<evidence type="ECO:0000313" key="5">
    <source>
        <dbReference type="Proteomes" id="UP000240535"/>
    </source>
</evidence>
<dbReference type="AlphaFoldDB" id="A0A2P8R0W6"/>
<feature type="domain" description="Nitroreductase" evidence="3">
    <location>
        <begin position="7"/>
        <end position="184"/>
    </location>
</feature>
<evidence type="ECO:0000256" key="2">
    <source>
        <dbReference type="ARBA" id="ARBA00023002"/>
    </source>
</evidence>
<evidence type="ECO:0000313" key="4">
    <source>
        <dbReference type="EMBL" id="PSM52129.1"/>
    </source>
</evidence>
<comment type="similarity">
    <text evidence="1">Belongs to the nitroreductase family.</text>
</comment>
<proteinExistence type="inferred from homology"/>
<dbReference type="EMBL" id="PDHH01000003">
    <property type="protein sequence ID" value="PSM52129.1"/>
    <property type="molecule type" value="Genomic_DNA"/>
</dbReference>
<keyword evidence="5" id="KW-1185">Reference proteome</keyword>
<dbReference type="Gene3D" id="3.40.109.10">
    <property type="entry name" value="NADH Oxidase"/>
    <property type="match status" value="1"/>
</dbReference>
<dbReference type="Pfam" id="PF00881">
    <property type="entry name" value="Nitroreductase"/>
    <property type="match status" value="1"/>
</dbReference>
<keyword evidence="2" id="KW-0560">Oxidoreductase</keyword>
<accession>A0A2P8R0W6</accession>
<sequence length="204" mass="23237">MKDIMLNRFSCRNFNNKKIDDEVVKDIIDLTRLTPSSLGLEPWKFMIISKSDDLQKLGEICNNQKQVSNCSHAVIVISRIDLQNKDPYLLDTIAAKGKSEEKIKMYHAMVSNRTGQMDEKELKHYADLQCYMATANLVNIAESKGVKSCIIGGFDYEKLAQFVDAKLSNTQKHLKPCIVIPLGYSDDKATPKIRHSLEDVLIWR</sequence>
<protein>
    <submittedName>
        <fullName evidence="4">NAD(P)H-dependent oxidoreductase</fullName>
    </submittedName>
</protein>
<dbReference type="SUPFAM" id="SSF55469">
    <property type="entry name" value="FMN-dependent nitroreductase-like"/>
    <property type="match status" value="1"/>
</dbReference>
<dbReference type="PANTHER" id="PTHR43673">
    <property type="entry name" value="NAD(P)H NITROREDUCTASE YDGI-RELATED"/>
    <property type="match status" value="1"/>
</dbReference>
<dbReference type="OrthoDB" id="9809288at2"/>
<name>A0A2P8R0W6_9BACT</name>
<organism evidence="4 5">
    <name type="scientific">Campylobacter blaseri</name>
    <dbReference type="NCBI Taxonomy" id="2042961"/>
    <lineage>
        <taxon>Bacteria</taxon>
        <taxon>Pseudomonadati</taxon>
        <taxon>Campylobacterota</taxon>
        <taxon>Epsilonproteobacteria</taxon>
        <taxon>Campylobacterales</taxon>
        <taxon>Campylobacteraceae</taxon>
        <taxon>Campylobacter</taxon>
    </lineage>
</organism>
<dbReference type="Proteomes" id="UP000240535">
    <property type="component" value="Unassembled WGS sequence"/>
</dbReference>
<comment type="caution">
    <text evidence="4">The sequence shown here is derived from an EMBL/GenBank/DDBJ whole genome shotgun (WGS) entry which is preliminary data.</text>
</comment>
<dbReference type="GO" id="GO:0016491">
    <property type="term" value="F:oxidoreductase activity"/>
    <property type="evidence" value="ECO:0007669"/>
    <property type="project" value="UniProtKB-KW"/>
</dbReference>
<reference evidence="5" key="1">
    <citation type="submission" date="2017-10" db="EMBL/GenBank/DDBJ databases">
        <title>Campylobacter species from seals.</title>
        <authorList>
            <person name="Gilbert M.J."/>
            <person name="Zomer A.L."/>
            <person name="Timmerman A.J."/>
            <person name="Duim B."/>
            <person name="Wagenaar J.A."/>
        </authorList>
    </citation>
    <scope>NUCLEOTIDE SEQUENCE [LARGE SCALE GENOMIC DNA]</scope>
    <source>
        <strain evidence="5">17S00004-5</strain>
    </source>
</reference>
<dbReference type="RefSeq" id="WP_106870679.1">
    <property type="nucleotide sequence ID" value="NZ_CP053841.1"/>
</dbReference>
<gene>
    <name evidence="4" type="ORF">CQ405_03470</name>
</gene>
<dbReference type="PANTHER" id="PTHR43673:SF10">
    <property type="entry name" value="NADH DEHYDROGENASE_NAD(P)H NITROREDUCTASE XCC3605-RELATED"/>
    <property type="match status" value="1"/>
</dbReference>
<dbReference type="InterPro" id="IPR029479">
    <property type="entry name" value="Nitroreductase"/>
</dbReference>
<evidence type="ECO:0000259" key="3">
    <source>
        <dbReference type="Pfam" id="PF00881"/>
    </source>
</evidence>
<evidence type="ECO:0000256" key="1">
    <source>
        <dbReference type="ARBA" id="ARBA00007118"/>
    </source>
</evidence>